<dbReference type="GO" id="GO:0016787">
    <property type="term" value="F:hydrolase activity"/>
    <property type="evidence" value="ECO:0007669"/>
    <property type="project" value="UniProtKB-KW"/>
</dbReference>
<dbReference type="AlphaFoldDB" id="A0A840J2U7"/>
<organism evidence="7 8">
    <name type="scientific">Amycolatopsis jiangsuensis</name>
    <dbReference type="NCBI Taxonomy" id="1181879"/>
    <lineage>
        <taxon>Bacteria</taxon>
        <taxon>Bacillati</taxon>
        <taxon>Actinomycetota</taxon>
        <taxon>Actinomycetes</taxon>
        <taxon>Pseudonocardiales</taxon>
        <taxon>Pseudonocardiaceae</taxon>
        <taxon>Amycolatopsis</taxon>
    </lineage>
</organism>
<dbReference type="PANTHER" id="PTHR42978:SF3">
    <property type="entry name" value="BLR3078 PROTEIN"/>
    <property type="match status" value="1"/>
</dbReference>
<evidence type="ECO:0000313" key="7">
    <source>
        <dbReference type="EMBL" id="MBB4688049.1"/>
    </source>
</evidence>
<evidence type="ECO:0000256" key="1">
    <source>
        <dbReference type="ARBA" id="ARBA00007749"/>
    </source>
</evidence>
<comment type="similarity">
    <text evidence="1">Belongs to the metallo-beta-lactamase superfamily.</text>
</comment>
<feature type="region of interest" description="Disordered" evidence="5">
    <location>
        <begin position="245"/>
        <end position="271"/>
    </location>
</feature>
<proteinExistence type="inferred from homology"/>
<name>A0A840J2U7_9PSEU</name>
<keyword evidence="2" id="KW-0479">Metal-binding</keyword>
<evidence type="ECO:0000313" key="8">
    <source>
        <dbReference type="Proteomes" id="UP000581769"/>
    </source>
</evidence>
<dbReference type="InterPro" id="IPR051013">
    <property type="entry name" value="MBL_superfamily_lactonases"/>
</dbReference>
<dbReference type="CDD" id="cd07742">
    <property type="entry name" value="metallo-hydrolase-like_MBL-fold"/>
    <property type="match status" value="1"/>
</dbReference>
<comment type="caution">
    <text evidence="7">The sequence shown here is derived from an EMBL/GenBank/DDBJ whole genome shotgun (WGS) entry which is preliminary data.</text>
</comment>
<keyword evidence="4" id="KW-0862">Zinc</keyword>
<dbReference type="RefSeq" id="WP_184782802.1">
    <property type="nucleotide sequence ID" value="NZ_JACHMG010000001.1"/>
</dbReference>
<dbReference type="GO" id="GO:0046872">
    <property type="term" value="F:metal ion binding"/>
    <property type="evidence" value="ECO:0007669"/>
    <property type="project" value="UniProtKB-KW"/>
</dbReference>
<dbReference type="PANTHER" id="PTHR42978">
    <property type="entry name" value="QUORUM-QUENCHING LACTONASE YTNP-RELATED-RELATED"/>
    <property type="match status" value="1"/>
</dbReference>
<evidence type="ECO:0000256" key="2">
    <source>
        <dbReference type="ARBA" id="ARBA00022723"/>
    </source>
</evidence>
<dbReference type="SMART" id="SM00849">
    <property type="entry name" value="Lactamase_B"/>
    <property type="match status" value="1"/>
</dbReference>
<reference evidence="7 8" key="1">
    <citation type="submission" date="2020-08" db="EMBL/GenBank/DDBJ databases">
        <title>Sequencing the genomes of 1000 actinobacteria strains.</title>
        <authorList>
            <person name="Klenk H.-P."/>
        </authorList>
    </citation>
    <scope>NUCLEOTIDE SEQUENCE [LARGE SCALE GENOMIC DNA]</scope>
    <source>
        <strain evidence="7 8">DSM 45859</strain>
    </source>
</reference>
<accession>A0A840J2U7</accession>
<evidence type="ECO:0000259" key="6">
    <source>
        <dbReference type="SMART" id="SM00849"/>
    </source>
</evidence>
<keyword evidence="3 7" id="KW-0378">Hydrolase</keyword>
<keyword evidence="8" id="KW-1185">Reference proteome</keyword>
<dbReference type="Proteomes" id="UP000581769">
    <property type="component" value="Unassembled WGS sequence"/>
</dbReference>
<dbReference type="SUPFAM" id="SSF56281">
    <property type="entry name" value="Metallo-hydrolase/oxidoreductase"/>
    <property type="match status" value="1"/>
</dbReference>
<dbReference type="Gene3D" id="3.60.15.10">
    <property type="entry name" value="Ribonuclease Z/Hydroxyacylglutathione hydrolase-like"/>
    <property type="match status" value="1"/>
</dbReference>
<evidence type="ECO:0000256" key="4">
    <source>
        <dbReference type="ARBA" id="ARBA00022833"/>
    </source>
</evidence>
<dbReference type="Pfam" id="PF00753">
    <property type="entry name" value="Lactamase_B"/>
    <property type="match status" value="1"/>
</dbReference>
<gene>
    <name evidence="7" type="ORF">BJY18_005534</name>
</gene>
<dbReference type="EMBL" id="JACHMG010000001">
    <property type="protein sequence ID" value="MBB4688049.1"/>
    <property type="molecule type" value="Genomic_DNA"/>
</dbReference>
<evidence type="ECO:0000256" key="3">
    <source>
        <dbReference type="ARBA" id="ARBA00022801"/>
    </source>
</evidence>
<evidence type="ECO:0000256" key="5">
    <source>
        <dbReference type="SAM" id="MobiDB-lite"/>
    </source>
</evidence>
<dbReference type="InterPro" id="IPR036866">
    <property type="entry name" value="RibonucZ/Hydroxyglut_hydro"/>
</dbReference>
<protein>
    <submittedName>
        <fullName evidence="7">Glyoxylase-like metal-dependent hydrolase (Beta-lactamase superfamily II)</fullName>
    </submittedName>
</protein>
<feature type="domain" description="Metallo-beta-lactamase" evidence="6">
    <location>
        <begin position="32"/>
        <end position="247"/>
    </location>
</feature>
<sequence length="271" mass="29585">MRVHHLNCGTLHPLGGRLVDGRPGLFRRATLVCHCLLLETGTGLALVETGMGSPAVADPAGWLGTRFARLINPATDAAETAVAQIRTLGFDPADVRDIAVTHLDLDHAGGLVDFPQARVHVYGAELAAFRTGNPRYRDVQFRHGPQWVSYPDAGDDWFGFSAVRELDGLPGVALVPLAGHTAGHAGVAVDTGNGWLLNAGDAYFFHEQMDAEPHCPPVLAMFERRMQTLPGPRRENQRRLRELHRDHPDEVSMFASHDPTGFTRLSERSKA</sequence>
<dbReference type="InterPro" id="IPR001279">
    <property type="entry name" value="Metallo-B-lactamas"/>
</dbReference>